<sequence>MIFKKNVLWFKTIRYVLEPWPDWEKFKKNYAAIYLVSYEKKDLPGFSVKIKETPIIYLNKKIEEVFSSFNETTRNEIRRTFDDKIPDLKIVVNDQNLSANYQLSKIFEYQQGRVPEKIAMYRGCRLFAAYLNGEIISSVICYDNNQILRAKAICSKRLLIKDKETYKIISYATRRLIYEACQWGIKNNYQWIDLGSINFAKENLAQFKLSFTKDLIQEYTYTYKSQWFELLASGVFLKKAIKKLLKF</sequence>
<name>A0A1G1XXY0_9BACT</name>
<evidence type="ECO:0000313" key="1">
    <source>
        <dbReference type="EMBL" id="OGY44929.1"/>
    </source>
</evidence>
<reference evidence="1 2" key="1">
    <citation type="journal article" date="2016" name="Nat. Commun.">
        <title>Thousands of microbial genomes shed light on interconnected biogeochemical processes in an aquifer system.</title>
        <authorList>
            <person name="Anantharaman K."/>
            <person name="Brown C.T."/>
            <person name="Hug L.A."/>
            <person name="Sharon I."/>
            <person name="Castelle C.J."/>
            <person name="Probst A.J."/>
            <person name="Thomas B.C."/>
            <person name="Singh A."/>
            <person name="Wilkins M.J."/>
            <person name="Karaoz U."/>
            <person name="Brodie E.L."/>
            <person name="Williams K.H."/>
            <person name="Hubbard S.S."/>
            <person name="Banfield J.F."/>
        </authorList>
    </citation>
    <scope>NUCLEOTIDE SEQUENCE [LARGE SCALE GENOMIC DNA]</scope>
</reference>
<dbReference type="EMBL" id="MHIB01000009">
    <property type="protein sequence ID" value="OGY44929.1"/>
    <property type="molecule type" value="Genomic_DNA"/>
</dbReference>
<protein>
    <recommendedName>
        <fullName evidence="3">BioF2-like acetyltransferase domain-containing protein</fullName>
    </recommendedName>
</protein>
<comment type="caution">
    <text evidence="1">The sequence shown here is derived from an EMBL/GenBank/DDBJ whole genome shotgun (WGS) entry which is preliminary data.</text>
</comment>
<dbReference type="InterPro" id="IPR016181">
    <property type="entry name" value="Acyl_CoA_acyltransferase"/>
</dbReference>
<dbReference type="Proteomes" id="UP000178930">
    <property type="component" value="Unassembled WGS sequence"/>
</dbReference>
<gene>
    <name evidence="1" type="ORF">A2729_04065</name>
</gene>
<organism evidence="1 2">
    <name type="scientific">Candidatus Buchananbacteria bacterium RIFCSPHIGHO2_01_FULL_39_14</name>
    <dbReference type="NCBI Taxonomy" id="1797532"/>
    <lineage>
        <taxon>Bacteria</taxon>
        <taxon>Candidatus Buchananiibacteriota</taxon>
    </lineage>
</organism>
<dbReference type="SUPFAM" id="SSF55729">
    <property type="entry name" value="Acyl-CoA N-acyltransferases (Nat)"/>
    <property type="match status" value="1"/>
</dbReference>
<dbReference type="AlphaFoldDB" id="A0A1G1XXY0"/>
<evidence type="ECO:0008006" key="3">
    <source>
        <dbReference type="Google" id="ProtNLM"/>
    </source>
</evidence>
<evidence type="ECO:0000313" key="2">
    <source>
        <dbReference type="Proteomes" id="UP000178930"/>
    </source>
</evidence>
<dbReference type="Gene3D" id="3.40.630.30">
    <property type="match status" value="1"/>
</dbReference>
<accession>A0A1G1XXY0</accession>
<dbReference type="STRING" id="1797532.A2729_04065"/>
<proteinExistence type="predicted"/>